<comment type="caution">
    <text evidence="3">The sequence shown here is derived from an EMBL/GenBank/DDBJ whole genome shotgun (WGS) entry which is preliminary data.</text>
</comment>
<evidence type="ECO:0000313" key="3">
    <source>
        <dbReference type="EMBL" id="RFA09058.1"/>
    </source>
</evidence>
<evidence type="ECO:0000256" key="1">
    <source>
        <dbReference type="SAM" id="MobiDB-lite"/>
    </source>
</evidence>
<protein>
    <recommendedName>
        <fullName evidence="5">DUF4352 domain-containing protein</fullName>
    </recommendedName>
</protein>
<keyword evidence="2" id="KW-0812">Transmembrane</keyword>
<sequence length="226" mass="23154">MSGETPAAREGAGATSGAETLAAEGATTPAKPRTPPWRHVLNGALLVVFLVVAGIVLHTAPTEEQWQAAIPVTGPVGQTLTGRNIQATVTDVRVADAVTASNGWSGETSGVWVVVDARVEAVLTDYGVSLGTAQLKIGDTLYGASERPDQATIEGAVLSVGLPQTGPLMFEVPEDAVAGDDARGAEIQLAANDDPRTDSMVVVPIDLAALPREASVTTDKPVWGIG</sequence>
<evidence type="ECO:0000256" key="2">
    <source>
        <dbReference type="SAM" id="Phobius"/>
    </source>
</evidence>
<gene>
    <name evidence="3" type="ORF">B7R54_07335</name>
</gene>
<dbReference type="RefSeq" id="WP_116414454.1">
    <property type="nucleotide sequence ID" value="NZ_NBWZ01000001.1"/>
</dbReference>
<accession>A0A3E0VHW1</accession>
<proteinExistence type="predicted"/>
<dbReference type="EMBL" id="NBWZ01000001">
    <property type="protein sequence ID" value="RFA09058.1"/>
    <property type="molecule type" value="Genomic_DNA"/>
</dbReference>
<dbReference type="AlphaFoldDB" id="A0A3E0VHW1"/>
<feature type="region of interest" description="Disordered" evidence="1">
    <location>
        <begin position="1"/>
        <end position="35"/>
    </location>
</feature>
<name>A0A3E0VHW1_9MICO</name>
<feature type="compositionally biased region" description="Low complexity" evidence="1">
    <location>
        <begin position="8"/>
        <end position="30"/>
    </location>
</feature>
<reference evidence="3 4" key="1">
    <citation type="submission" date="2017-04" db="EMBL/GenBank/DDBJ databases">
        <title>Comparative genome analysis of Subtercola boreus.</title>
        <authorList>
            <person name="Cho Y.-J."/>
            <person name="Cho A."/>
            <person name="Kim O.-S."/>
            <person name="Lee J.-I."/>
        </authorList>
    </citation>
    <scope>NUCLEOTIDE SEQUENCE [LARGE SCALE GENOMIC DNA]</scope>
    <source>
        <strain evidence="3 4">K300</strain>
    </source>
</reference>
<feature type="transmembrane region" description="Helical" evidence="2">
    <location>
        <begin position="40"/>
        <end position="60"/>
    </location>
</feature>
<keyword evidence="2" id="KW-0472">Membrane</keyword>
<organism evidence="3 4">
    <name type="scientific">Subtercola boreus</name>
    <dbReference type="NCBI Taxonomy" id="120213"/>
    <lineage>
        <taxon>Bacteria</taxon>
        <taxon>Bacillati</taxon>
        <taxon>Actinomycetota</taxon>
        <taxon>Actinomycetes</taxon>
        <taxon>Micrococcales</taxon>
        <taxon>Microbacteriaceae</taxon>
        <taxon>Subtercola</taxon>
    </lineage>
</organism>
<dbReference type="OrthoDB" id="5125535at2"/>
<dbReference type="Proteomes" id="UP000256486">
    <property type="component" value="Unassembled WGS sequence"/>
</dbReference>
<evidence type="ECO:0000313" key="4">
    <source>
        <dbReference type="Proteomes" id="UP000256486"/>
    </source>
</evidence>
<evidence type="ECO:0008006" key="5">
    <source>
        <dbReference type="Google" id="ProtNLM"/>
    </source>
</evidence>
<keyword evidence="2" id="KW-1133">Transmembrane helix</keyword>
<keyword evidence="4" id="KW-1185">Reference proteome</keyword>